<reference key="1">
    <citation type="submission" date="2010-11" db="EMBL/GenBank/DDBJ databases">
        <title>The complete genome of Bacteroides helcogenes P 36-108.</title>
        <authorList>
            <consortium name="US DOE Joint Genome Institute (JGI-PGF)"/>
            <person name="Lucas S."/>
            <person name="Copeland A."/>
            <person name="Lapidus A."/>
            <person name="Bruce D."/>
            <person name="Goodwin L."/>
            <person name="Pitluck S."/>
            <person name="Kyrpides N."/>
            <person name="Mavromatis K."/>
            <person name="Ivanova N."/>
            <person name="Zeytun A."/>
            <person name="Brettin T."/>
            <person name="Detter J.C."/>
            <person name="Tapia R."/>
            <person name="Han C."/>
            <person name="Land M."/>
            <person name="Hauser L."/>
            <person name="Markowitz V."/>
            <person name="Cheng J.-F."/>
            <person name="Hugenholtz P."/>
            <person name="Woyke T."/>
            <person name="Wu D."/>
            <person name="Gronow S."/>
            <person name="Wellnitz S."/>
            <person name="Brambilla E."/>
            <person name="Klenk H.-P."/>
            <person name="Eisen J.A."/>
        </authorList>
    </citation>
    <scope>NUCLEOTIDE SEQUENCE</scope>
    <source>
        <strain>P 36-108</strain>
    </source>
</reference>
<name>E6SU54_BACT6</name>
<dbReference type="Proteomes" id="UP000008630">
    <property type="component" value="Chromosome"/>
</dbReference>
<proteinExistence type="predicted"/>
<evidence type="ECO:0000313" key="2">
    <source>
        <dbReference type="Proteomes" id="UP000008630"/>
    </source>
</evidence>
<protein>
    <submittedName>
        <fullName evidence="1">Uncharacterized protein</fullName>
    </submittedName>
</protein>
<evidence type="ECO:0000313" key="1">
    <source>
        <dbReference type="EMBL" id="ADV44327.1"/>
    </source>
</evidence>
<reference evidence="1 2" key="2">
    <citation type="journal article" date="2011" name="Stand. Genomic Sci.">
        <title>Complete genome sequence of Bacteroides helcogenes type strain (P 36-108).</title>
        <authorList>
            <person name="Pati A."/>
            <person name="Gronow S."/>
            <person name="Zeytun A."/>
            <person name="Lapidus A."/>
            <person name="Nolan M."/>
            <person name="Hammon N."/>
            <person name="Deshpande S."/>
            <person name="Cheng J.F."/>
            <person name="Tapia R."/>
            <person name="Han C."/>
            <person name="Goodwin L."/>
            <person name="Pitluck S."/>
            <person name="Liolios K."/>
            <person name="Pagani I."/>
            <person name="Ivanova N."/>
            <person name="Mavromatis K."/>
            <person name="Chen A."/>
            <person name="Palaniappan K."/>
            <person name="Land M."/>
            <person name="Hauser L."/>
            <person name="Chang Y.J."/>
            <person name="Jeffries C.D."/>
            <person name="Detter J.C."/>
            <person name="Brambilla E."/>
            <person name="Rohde M."/>
            <person name="Goker M."/>
            <person name="Woyke T."/>
            <person name="Bristow J."/>
            <person name="Eisen J.A."/>
            <person name="Markowitz V."/>
            <person name="Hugenholtz P."/>
            <person name="Kyrpides N.C."/>
            <person name="Klenk H.P."/>
            <person name="Lucas S."/>
        </authorList>
    </citation>
    <scope>NUCLEOTIDE SEQUENCE [LARGE SCALE GENOMIC DNA]</scope>
    <source>
        <strain evidence="2">ATCC 35417 / DSM 20613 / JCM 6297 / CCUG 15421 / P 36-108</strain>
    </source>
</reference>
<keyword evidence="2" id="KW-1185">Reference proteome</keyword>
<dbReference type="KEGG" id="bhl:Bache_2359"/>
<dbReference type="STRING" id="693979.Bache_2359"/>
<accession>E6SU54</accession>
<gene>
    <name evidence="1" type="ordered locus">Bache_2359</name>
</gene>
<dbReference type="AlphaFoldDB" id="E6SU54"/>
<dbReference type="EMBL" id="CP002352">
    <property type="protein sequence ID" value="ADV44327.1"/>
    <property type="molecule type" value="Genomic_DNA"/>
</dbReference>
<sequence length="42" mass="4806">MQDVLCVRSLFCTFIKKGTAFMQKAVPFFMNVQIASKNYAMP</sequence>
<organism evidence="1 2">
    <name type="scientific">Bacteroides helcogenes (strain ATCC 35417 / DSM 20613 / JCM 6297 / CCUG 15421 / P 36-108)</name>
    <dbReference type="NCBI Taxonomy" id="693979"/>
    <lineage>
        <taxon>Bacteria</taxon>
        <taxon>Pseudomonadati</taxon>
        <taxon>Bacteroidota</taxon>
        <taxon>Bacteroidia</taxon>
        <taxon>Bacteroidales</taxon>
        <taxon>Bacteroidaceae</taxon>
        <taxon>Bacteroides</taxon>
    </lineage>
</organism>
<dbReference type="HOGENOM" id="CLU_3247565_0_0_10"/>